<dbReference type="KEGG" id="psl:Psta_2391"/>
<dbReference type="AlphaFoldDB" id="D2R4J5"/>
<keyword evidence="3" id="KW-1185">Reference proteome</keyword>
<feature type="signal peptide" evidence="1">
    <location>
        <begin position="1"/>
        <end position="33"/>
    </location>
</feature>
<organism evidence="2 3">
    <name type="scientific">Pirellula staleyi (strain ATCC 27377 / DSM 6068 / ICPB 4128)</name>
    <name type="common">Pirella staleyi</name>
    <dbReference type="NCBI Taxonomy" id="530564"/>
    <lineage>
        <taxon>Bacteria</taxon>
        <taxon>Pseudomonadati</taxon>
        <taxon>Planctomycetota</taxon>
        <taxon>Planctomycetia</taxon>
        <taxon>Pirellulales</taxon>
        <taxon>Pirellulaceae</taxon>
        <taxon>Pirellula</taxon>
    </lineage>
</organism>
<name>D2R4J5_PIRSD</name>
<gene>
    <name evidence="2" type="ordered locus">Psta_2391</name>
</gene>
<proteinExistence type="predicted"/>
<evidence type="ECO:0000256" key="1">
    <source>
        <dbReference type="SAM" id="SignalP"/>
    </source>
</evidence>
<dbReference type="HOGENOM" id="CLU_1569244_0_0_0"/>
<dbReference type="OrthoDB" id="1367364at2"/>
<keyword evidence="1" id="KW-0732">Signal</keyword>
<feature type="chain" id="PRO_5003036195" description="DUF4440 domain-containing protein" evidence="1">
    <location>
        <begin position="34"/>
        <end position="170"/>
    </location>
</feature>
<accession>D2R4J5</accession>
<evidence type="ECO:0008006" key="4">
    <source>
        <dbReference type="Google" id="ProtNLM"/>
    </source>
</evidence>
<reference evidence="2 3" key="1">
    <citation type="journal article" date="2009" name="Stand. Genomic Sci.">
        <title>Complete genome sequence of Pirellula staleyi type strain (ATCC 27377).</title>
        <authorList>
            <person name="Clum A."/>
            <person name="Tindall B.J."/>
            <person name="Sikorski J."/>
            <person name="Ivanova N."/>
            <person name="Mavrommatis K."/>
            <person name="Lucas S."/>
            <person name="Glavina del Rio T."/>
            <person name="Nolan M."/>
            <person name="Chen F."/>
            <person name="Tice H."/>
            <person name="Pitluck S."/>
            <person name="Cheng J.F."/>
            <person name="Chertkov O."/>
            <person name="Brettin T."/>
            <person name="Han C."/>
            <person name="Detter J.C."/>
            <person name="Kuske C."/>
            <person name="Bruce D."/>
            <person name="Goodwin L."/>
            <person name="Ovchinikova G."/>
            <person name="Pati A."/>
            <person name="Mikhailova N."/>
            <person name="Chen A."/>
            <person name="Palaniappan K."/>
            <person name="Land M."/>
            <person name="Hauser L."/>
            <person name="Chang Y.J."/>
            <person name="Jeffries C.D."/>
            <person name="Chain P."/>
            <person name="Rohde M."/>
            <person name="Goker M."/>
            <person name="Bristow J."/>
            <person name="Eisen J.A."/>
            <person name="Markowitz V."/>
            <person name="Hugenholtz P."/>
            <person name="Kyrpides N.C."/>
            <person name="Klenk H.P."/>
            <person name="Lapidus A."/>
        </authorList>
    </citation>
    <scope>NUCLEOTIDE SEQUENCE [LARGE SCALE GENOMIC DNA]</scope>
    <source>
        <strain evidence="3">ATCC 27377 / DSM 6068 / ICPB 4128</strain>
    </source>
</reference>
<dbReference type="Proteomes" id="UP000001887">
    <property type="component" value="Chromosome"/>
</dbReference>
<evidence type="ECO:0000313" key="3">
    <source>
        <dbReference type="Proteomes" id="UP000001887"/>
    </source>
</evidence>
<dbReference type="EMBL" id="CP001848">
    <property type="protein sequence ID" value="ADB17061.1"/>
    <property type="molecule type" value="Genomic_DNA"/>
</dbReference>
<protein>
    <recommendedName>
        <fullName evidence="4">DUF4440 domain-containing protein</fullName>
    </recommendedName>
</protein>
<sequence precursor="true">MPRDCHLPSAAKQVAVSLLSLLCLLVCSTSIVAQSPPPIDAKLAQQEMEWLSSRCDGFFRAFTDTMVGHERAIRDLIAAGPLVDRDTEIVKLVDSSNKITERYGKYTGHEMVSSKMVGTDLVYLRYLYKAERFPVVWHFIFYRTTGAGGVKKEWTLISLKFDGQIEQLLK</sequence>
<evidence type="ECO:0000313" key="2">
    <source>
        <dbReference type="EMBL" id="ADB17061.1"/>
    </source>
</evidence>